<evidence type="ECO:0000256" key="2">
    <source>
        <dbReference type="ARBA" id="ARBA00007069"/>
    </source>
</evidence>
<dbReference type="GO" id="GO:0048473">
    <property type="term" value="P:D-methionine transmembrane transport"/>
    <property type="evidence" value="ECO:0007669"/>
    <property type="project" value="TreeGrafter"/>
</dbReference>
<dbReference type="InterPro" id="IPR035906">
    <property type="entry name" value="MetI-like_sf"/>
</dbReference>
<feature type="transmembrane region" description="Helical" evidence="8">
    <location>
        <begin position="86"/>
        <end position="104"/>
    </location>
</feature>
<keyword evidence="3 8" id="KW-0813">Transport</keyword>
<comment type="similarity">
    <text evidence="2">Belongs to the binding-protein-dependent transport system permease family. CysTW subfamily.</text>
</comment>
<proteinExistence type="inferred from homology"/>
<comment type="subcellular location">
    <subcellularLocation>
        <location evidence="1 8">Cell membrane</location>
        <topology evidence="1 8">Multi-pass membrane protein</topology>
    </subcellularLocation>
</comment>
<keyword evidence="6 8" id="KW-1133">Transmembrane helix</keyword>
<feature type="transmembrane region" description="Helical" evidence="8">
    <location>
        <begin position="12"/>
        <end position="34"/>
    </location>
</feature>
<feature type="transmembrane region" description="Helical" evidence="8">
    <location>
        <begin position="54"/>
        <end position="74"/>
    </location>
</feature>
<evidence type="ECO:0000256" key="7">
    <source>
        <dbReference type="ARBA" id="ARBA00023136"/>
    </source>
</evidence>
<name>G9XCZ9_9FIRM</name>
<dbReference type="PROSITE" id="PS50928">
    <property type="entry name" value="ABC_TM1"/>
    <property type="match status" value="1"/>
</dbReference>
<dbReference type="GO" id="GO:0005886">
    <property type="term" value="C:plasma membrane"/>
    <property type="evidence" value="ECO:0007669"/>
    <property type="project" value="UniProtKB-SubCell"/>
</dbReference>
<evidence type="ECO:0000256" key="5">
    <source>
        <dbReference type="ARBA" id="ARBA00022692"/>
    </source>
</evidence>
<dbReference type="SUPFAM" id="SSF161098">
    <property type="entry name" value="MetI-like"/>
    <property type="match status" value="1"/>
</dbReference>
<evidence type="ECO:0000313" key="11">
    <source>
        <dbReference type="Proteomes" id="UP000003379"/>
    </source>
</evidence>
<evidence type="ECO:0000256" key="3">
    <source>
        <dbReference type="ARBA" id="ARBA00022448"/>
    </source>
</evidence>
<dbReference type="STRING" id="796937.HMPREF9630_01316"/>
<dbReference type="EMBL" id="AFZG01000028">
    <property type="protein sequence ID" value="EHL19169.1"/>
    <property type="molecule type" value="Genomic_DNA"/>
</dbReference>
<dbReference type="PATRIC" id="fig|796940.3.peg.1156"/>
<keyword evidence="4" id="KW-1003">Cell membrane</keyword>
<evidence type="ECO:0000256" key="1">
    <source>
        <dbReference type="ARBA" id="ARBA00004651"/>
    </source>
</evidence>
<feature type="domain" description="ABC transmembrane type-1" evidence="9">
    <location>
        <begin position="12"/>
        <end position="206"/>
    </location>
</feature>
<keyword evidence="7 8" id="KW-0472">Membrane</keyword>
<organism evidence="10 11">
    <name type="scientific">Peptoanaerobacter stomatis</name>
    <dbReference type="NCBI Taxonomy" id="796937"/>
    <lineage>
        <taxon>Bacteria</taxon>
        <taxon>Bacillati</taxon>
        <taxon>Bacillota</taxon>
        <taxon>Clostridia</taxon>
        <taxon>Peptostreptococcales</taxon>
        <taxon>Filifactoraceae</taxon>
        <taxon>Peptoanaerobacter</taxon>
    </lineage>
</organism>
<feature type="transmembrane region" description="Helical" evidence="8">
    <location>
        <begin position="145"/>
        <end position="167"/>
    </location>
</feature>
<accession>G9XCZ9</accession>
<dbReference type="HOGENOM" id="CLU_077375_0_1_9"/>
<dbReference type="PANTHER" id="PTHR30450:SF1">
    <property type="entry name" value="D-METHIONINE TRANSPORT SYSTEM PERMEASE PROTEIN METI-RELATED"/>
    <property type="match status" value="1"/>
</dbReference>
<dbReference type="Pfam" id="PF00528">
    <property type="entry name" value="BPD_transp_1"/>
    <property type="match status" value="1"/>
</dbReference>
<dbReference type="InterPro" id="IPR000515">
    <property type="entry name" value="MetI-like"/>
</dbReference>
<evidence type="ECO:0000256" key="4">
    <source>
        <dbReference type="ARBA" id="ARBA00022475"/>
    </source>
</evidence>
<gene>
    <name evidence="10" type="ORF">HMPREF9628_01726</name>
</gene>
<protein>
    <recommendedName>
        <fullName evidence="9">ABC transmembrane type-1 domain-containing protein</fullName>
    </recommendedName>
</protein>
<evidence type="ECO:0000313" key="10">
    <source>
        <dbReference type="EMBL" id="EHL19169.1"/>
    </source>
</evidence>
<dbReference type="CDD" id="cd06261">
    <property type="entry name" value="TM_PBP2"/>
    <property type="match status" value="1"/>
</dbReference>
<dbReference type="PANTHER" id="PTHR30450">
    <property type="entry name" value="ABC TRANSPORTER PERMEASE"/>
    <property type="match status" value="1"/>
</dbReference>
<comment type="caution">
    <text evidence="10">The sequence shown here is derived from an EMBL/GenBank/DDBJ whole genome shotgun (WGS) entry which is preliminary data.</text>
</comment>
<dbReference type="Gene3D" id="1.10.3720.10">
    <property type="entry name" value="MetI-like"/>
    <property type="match status" value="1"/>
</dbReference>
<evidence type="ECO:0000256" key="8">
    <source>
        <dbReference type="RuleBase" id="RU363032"/>
    </source>
</evidence>
<keyword evidence="5 8" id="KW-0812">Transmembrane</keyword>
<evidence type="ECO:0000256" key="6">
    <source>
        <dbReference type="ARBA" id="ARBA00022989"/>
    </source>
</evidence>
<dbReference type="RefSeq" id="WP_009529631.1">
    <property type="nucleotide sequence ID" value="NZ_JH414613.1"/>
</dbReference>
<evidence type="ECO:0000259" key="9">
    <source>
        <dbReference type="PROSITE" id="PS50928"/>
    </source>
</evidence>
<reference evidence="10 11" key="1">
    <citation type="submission" date="2011-08" db="EMBL/GenBank/DDBJ databases">
        <title>The Genome Sequence of Eubacteriaceae bacterium CM5.</title>
        <authorList>
            <consortium name="The Broad Institute Genome Sequencing Platform"/>
            <person name="Earl A."/>
            <person name="Ward D."/>
            <person name="Feldgarden M."/>
            <person name="Gevers D."/>
            <person name="Sizova M."/>
            <person name="Hazen A."/>
            <person name="Epstein S."/>
            <person name="Young S.K."/>
            <person name="Zeng Q."/>
            <person name="Gargeya S."/>
            <person name="Fitzgerald M."/>
            <person name="Haas B."/>
            <person name="Abouelleil A."/>
            <person name="Alvarado L."/>
            <person name="Arachchi H.M."/>
            <person name="Berlin A."/>
            <person name="Brown A."/>
            <person name="Chapman S.B."/>
            <person name="Chen Z."/>
            <person name="Dunbar C."/>
            <person name="Freedman E."/>
            <person name="Gearin G."/>
            <person name="Gellesch M."/>
            <person name="Goldberg J."/>
            <person name="Griggs A."/>
            <person name="Gujja S."/>
            <person name="Heiman D."/>
            <person name="Howarth C."/>
            <person name="Larson L."/>
            <person name="Lui A."/>
            <person name="MacDonald P.J.P."/>
            <person name="Montmayeur A."/>
            <person name="Murphy C."/>
            <person name="Neiman D."/>
            <person name="Pearson M."/>
            <person name="Priest M."/>
            <person name="Roberts A."/>
            <person name="Saif S."/>
            <person name="Shea T."/>
            <person name="Shenoy N."/>
            <person name="Sisk P."/>
            <person name="Stolte C."/>
            <person name="Sykes S."/>
            <person name="Wortman J."/>
            <person name="Nusbaum C."/>
            <person name="Birren B."/>
        </authorList>
    </citation>
    <scope>NUCLEOTIDE SEQUENCE [LARGE SCALE GENOMIC DNA]</scope>
    <source>
        <strain evidence="10 11">CM5</strain>
    </source>
</reference>
<dbReference type="FunFam" id="1.10.3720.10:FF:000002">
    <property type="entry name" value="D-methionine ABC transporter permease MetI"/>
    <property type="match status" value="1"/>
</dbReference>
<dbReference type="Proteomes" id="UP000003379">
    <property type="component" value="Unassembled WGS sequence"/>
</dbReference>
<dbReference type="AlphaFoldDB" id="G9XCZ9"/>
<sequence length="218" mass="23730">MQDMIGVLYEPLLETIYMVGVSTLFTVLIGLPLGTVIVITSDNHIMPKKVLNTVLSYIVNITRSFPFIILMISIFPLTKFIVGKKIGTTAAIVPLVFAATPFFARLVETSLREIPWGVIEAALSMGSTTMQIIRRVMIPEALSSIVLGITTTVISILGYSAMAGSIGGGGLGDLAIMYGYQRWQTDIMIITVIVLVILVQIIQSIGNRIAKRLDKNKV</sequence>
<dbReference type="InterPro" id="IPR051322">
    <property type="entry name" value="AA_ABC_Transporter_Permease"/>
</dbReference>
<feature type="transmembrane region" description="Helical" evidence="8">
    <location>
        <begin position="187"/>
        <end position="206"/>
    </location>
</feature>